<dbReference type="GeneID" id="30200962"/>
<dbReference type="RefSeq" id="XP_019037422.1">
    <property type="nucleotide sequence ID" value="XM_019183716.1"/>
</dbReference>
<dbReference type="OrthoDB" id="10578417at2759"/>
<evidence type="ECO:0000256" key="1">
    <source>
        <dbReference type="SAM" id="MobiDB-lite"/>
    </source>
</evidence>
<name>A0A1E3NYN6_WICAA</name>
<dbReference type="Proteomes" id="UP000094112">
    <property type="component" value="Unassembled WGS sequence"/>
</dbReference>
<feature type="compositionally biased region" description="Low complexity" evidence="1">
    <location>
        <begin position="25"/>
        <end position="42"/>
    </location>
</feature>
<organism evidence="2 3">
    <name type="scientific">Wickerhamomyces anomalus (strain ATCC 58044 / CBS 1984 / NCYC 433 / NRRL Y-366-8)</name>
    <name type="common">Yeast</name>
    <name type="synonym">Hansenula anomala</name>
    <dbReference type="NCBI Taxonomy" id="683960"/>
    <lineage>
        <taxon>Eukaryota</taxon>
        <taxon>Fungi</taxon>
        <taxon>Dikarya</taxon>
        <taxon>Ascomycota</taxon>
        <taxon>Saccharomycotina</taxon>
        <taxon>Saccharomycetes</taxon>
        <taxon>Phaffomycetales</taxon>
        <taxon>Wickerhamomycetaceae</taxon>
        <taxon>Wickerhamomyces</taxon>
    </lineage>
</organism>
<dbReference type="AlphaFoldDB" id="A0A1E3NYN6"/>
<feature type="compositionally biased region" description="Low complexity" evidence="1">
    <location>
        <begin position="1"/>
        <end position="17"/>
    </location>
</feature>
<feature type="compositionally biased region" description="Low complexity" evidence="1">
    <location>
        <begin position="50"/>
        <end position="63"/>
    </location>
</feature>
<keyword evidence="3" id="KW-1185">Reference proteome</keyword>
<dbReference type="EMBL" id="KV454212">
    <property type="protein sequence ID" value="ODQ58215.1"/>
    <property type="molecule type" value="Genomic_DNA"/>
</dbReference>
<evidence type="ECO:0000313" key="2">
    <source>
        <dbReference type="EMBL" id="ODQ58215.1"/>
    </source>
</evidence>
<reference evidence="2 3" key="1">
    <citation type="journal article" date="2016" name="Proc. Natl. Acad. Sci. U.S.A.">
        <title>Comparative genomics of biotechnologically important yeasts.</title>
        <authorList>
            <person name="Riley R."/>
            <person name="Haridas S."/>
            <person name="Wolfe K.H."/>
            <person name="Lopes M.R."/>
            <person name="Hittinger C.T."/>
            <person name="Goeker M."/>
            <person name="Salamov A.A."/>
            <person name="Wisecaver J.H."/>
            <person name="Long T.M."/>
            <person name="Calvey C.H."/>
            <person name="Aerts A.L."/>
            <person name="Barry K.W."/>
            <person name="Choi C."/>
            <person name="Clum A."/>
            <person name="Coughlan A.Y."/>
            <person name="Deshpande S."/>
            <person name="Douglass A.P."/>
            <person name="Hanson S.J."/>
            <person name="Klenk H.-P."/>
            <person name="LaButti K.M."/>
            <person name="Lapidus A."/>
            <person name="Lindquist E.A."/>
            <person name="Lipzen A.M."/>
            <person name="Meier-Kolthoff J.P."/>
            <person name="Ohm R.A."/>
            <person name="Otillar R.P."/>
            <person name="Pangilinan J.L."/>
            <person name="Peng Y."/>
            <person name="Rokas A."/>
            <person name="Rosa C.A."/>
            <person name="Scheuner C."/>
            <person name="Sibirny A.A."/>
            <person name="Slot J.C."/>
            <person name="Stielow J.B."/>
            <person name="Sun H."/>
            <person name="Kurtzman C.P."/>
            <person name="Blackwell M."/>
            <person name="Grigoriev I.V."/>
            <person name="Jeffries T.W."/>
        </authorList>
    </citation>
    <scope>NUCLEOTIDE SEQUENCE [LARGE SCALE GENOMIC DNA]</scope>
    <source>
        <strain evidence="3">ATCC 58044 / CBS 1984 / NCYC 433 / NRRL Y-366-8</strain>
    </source>
</reference>
<sequence length="185" mass="20459">MDSLSSSPLTPATSIAPPATPPPRSSARANPSTPLINPPSSDSESEHESPLLNSLQLSPNEQSYLDQISSAPRTPVRPPTFTRSHKHTMSIPAYKFPSLRNFNVVNSSPSTPTGSRVDIFKDVKINELPQGGVSKLQGNRYSVYVQNEDFEIPERKKWFKHGKNNSFGSPGGWFLKNHKKSRSEF</sequence>
<accession>A0A1E3NYN6</accession>
<feature type="region of interest" description="Disordered" evidence="1">
    <location>
        <begin position="1"/>
        <end position="88"/>
    </location>
</feature>
<evidence type="ECO:0000313" key="3">
    <source>
        <dbReference type="Proteomes" id="UP000094112"/>
    </source>
</evidence>
<gene>
    <name evidence="2" type="ORF">WICANDRAFT_64355</name>
</gene>
<proteinExistence type="predicted"/>
<protein>
    <submittedName>
        <fullName evidence="2">Uncharacterized protein</fullName>
    </submittedName>
</protein>